<dbReference type="CDD" id="cd00429">
    <property type="entry name" value="RPE"/>
    <property type="match status" value="1"/>
</dbReference>
<evidence type="ECO:0000313" key="5">
    <source>
        <dbReference type="Proteomes" id="UP000011750"/>
    </source>
</evidence>
<dbReference type="Pfam" id="PF00834">
    <property type="entry name" value="Ribul_P_3_epim"/>
    <property type="match status" value="1"/>
</dbReference>
<keyword evidence="5" id="KW-1185">Reference proteome</keyword>
<dbReference type="Proteomes" id="UP000011750">
    <property type="component" value="Chromosome A03"/>
</dbReference>
<dbReference type="InterPro" id="IPR000056">
    <property type="entry name" value="Ribul_P_3_epim-like"/>
</dbReference>
<reference evidence="4 5" key="2">
    <citation type="journal article" date="2018" name="Hortic Res">
        <title>Improved Brassica rapa reference genome by single-molecule sequencing and chromosome conformation capture technologies.</title>
        <authorList>
            <person name="Zhang L."/>
            <person name="Cai X."/>
            <person name="Wu J."/>
            <person name="Liu M."/>
            <person name="Grob S."/>
            <person name="Cheng F."/>
            <person name="Liang J."/>
            <person name="Cai C."/>
            <person name="Liu Z."/>
            <person name="Liu B."/>
            <person name="Wang F."/>
            <person name="Li S."/>
            <person name="Liu F."/>
            <person name="Li X."/>
            <person name="Cheng L."/>
            <person name="Yang W."/>
            <person name="Li M.H."/>
            <person name="Grossniklaus U."/>
            <person name="Zheng H."/>
            <person name="Wang X."/>
        </authorList>
    </citation>
    <scope>NUCLEOTIDE SEQUENCE [LARGE SCALE GENOMIC DNA]</scope>
    <source>
        <strain evidence="4 5">cv. Chiifu-401-42</strain>
    </source>
</reference>
<dbReference type="STRING" id="51351.M4D902"/>
<sequence>MSGKSGNGGGGKSGGSGGGKSSGGSGGGGGGGYMVAPGSKGGAYISRGGFESNPQAYFGNLHGSGQSKKRRGHGVVKATARVDKFSKSDIIVSPSILSANFAKLGEQVKAVECAGCDWIHVDVMDGRFVPNITIGPLVVDALRPVTDLPLDVHLMIVEPDLRVPDFIKAGADIVSVHCEQSSTIHLHRTVNQIKSLGAKAGVVLNPGTPLSAIEYVLEGEFFFFLSRHLHQ</sequence>
<feature type="region of interest" description="Disordered" evidence="3">
    <location>
        <begin position="1"/>
        <end position="32"/>
    </location>
</feature>
<dbReference type="GO" id="GO:0009052">
    <property type="term" value="P:pentose-phosphate shunt, non-oxidative branch"/>
    <property type="evidence" value="ECO:0000318"/>
    <property type="project" value="GO_Central"/>
</dbReference>
<evidence type="ECO:0008006" key="6">
    <source>
        <dbReference type="Google" id="ProtNLM"/>
    </source>
</evidence>
<accession>M4D902</accession>
<dbReference type="Gramene" id="Bra012962.1">
    <property type="protein sequence ID" value="Bra012962.1-P"/>
    <property type="gene ID" value="Bra012962"/>
</dbReference>
<dbReference type="InParanoid" id="M4D902"/>
<name>M4D902_BRACM</name>
<reference evidence="4 5" key="1">
    <citation type="journal article" date="2011" name="Nat. Genet.">
        <title>The genome of the mesopolyploid crop species Brassica rapa.</title>
        <authorList>
            <consortium name="Brassica rapa Genome Sequencing Project Consortium"/>
            <person name="Wang X."/>
            <person name="Wang H."/>
            <person name="Wang J."/>
            <person name="Sun R."/>
            <person name="Wu J."/>
            <person name="Liu S."/>
            <person name="Bai Y."/>
            <person name="Mun J.H."/>
            <person name="Bancroft I."/>
            <person name="Cheng F."/>
            <person name="Huang S."/>
            <person name="Li X."/>
            <person name="Hua W."/>
            <person name="Wang J."/>
            <person name="Wang X."/>
            <person name="Freeling M."/>
            <person name="Pires J.C."/>
            <person name="Paterson A.H."/>
            <person name="Chalhoub B."/>
            <person name="Wang B."/>
            <person name="Hayward A."/>
            <person name="Sharpe A.G."/>
            <person name="Park B.S."/>
            <person name="Weisshaar B."/>
            <person name="Liu B."/>
            <person name="Li B."/>
            <person name="Liu B."/>
            <person name="Tong C."/>
            <person name="Song C."/>
            <person name="Duran C."/>
            <person name="Peng C."/>
            <person name="Geng C."/>
            <person name="Koh C."/>
            <person name="Lin C."/>
            <person name="Edwards D."/>
            <person name="Mu D."/>
            <person name="Shen D."/>
            <person name="Soumpourou E."/>
            <person name="Li F."/>
            <person name="Fraser F."/>
            <person name="Conant G."/>
            <person name="Lassalle G."/>
            <person name="King G.J."/>
            <person name="Bonnema G."/>
            <person name="Tang H."/>
            <person name="Wang H."/>
            <person name="Belcram H."/>
            <person name="Zhou H."/>
            <person name="Hirakawa H."/>
            <person name="Abe H."/>
            <person name="Guo H."/>
            <person name="Wang H."/>
            <person name="Jin H."/>
            <person name="Parkin I.A."/>
            <person name="Batley J."/>
            <person name="Kim J.S."/>
            <person name="Just J."/>
            <person name="Li J."/>
            <person name="Xu J."/>
            <person name="Deng J."/>
            <person name="Kim J.A."/>
            <person name="Li J."/>
            <person name="Yu J."/>
            <person name="Meng J."/>
            <person name="Wang J."/>
            <person name="Min J."/>
            <person name="Poulain J."/>
            <person name="Wang J."/>
            <person name="Hatakeyama K."/>
            <person name="Wu K."/>
            <person name="Wang L."/>
            <person name="Fang L."/>
            <person name="Trick M."/>
            <person name="Links M.G."/>
            <person name="Zhao M."/>
            <person name="Jin M."/>
            <person name="Ramchiary N."/>
            <person name="Drou N."/>
            <person name="Berkman P.J."/>
            <person name="Cai Q."/>
            <person name="Huang Q."/>
            <person name="Li R."/>
            <person name="Tabata S."/>
            <person name="Cheng S."/>
            <person name="Zhang S."/>
            <person name="Zhang S."/>
            <person name="Huang S."/>
            <person name="Sato S."/>
            <person name="Sun S."/>
            <person name="Kwon S.J."/>
            <person name="Choi S.R."/>
            <person name="Lee T.H."/>
            <person name="Fan W."/>
            <person name="Zhao X."/>
            <person name="Tan X."/>
            <person name="Xu X."/>
            <person name="Wang Y."/>
            <person name="Qiu Y."/>
            <person name="Yin Y."/>
            <person name="Li Y."/>
            <person name="Du Y."/>
            <person name="Liao Y."/>
            <person name="Lim Y."/>
            <person name="Narusaka Y."/>
            <person name="Wang Y."/>
            <person name="Wang Z."/>
            <person name="Li Z."/>
            <person name="Wang Z."/>
            <person name="Xiong Z."/>
            <person name="Zhang Z."/>
        </authorList>
    </citation>
    <scope>NUCLEOTIDE SEQUENCE [LARGE SCALE GENOMIC DNA]</scope>
    <source>
        <strain evidence="4 5">cv. Chiifu-401-42</strain>
    </source>
</reference>
<proteinExistence type="predicted"/>
<dbReference type="eggNOG" id="KOG3111">
    <property type="taxonomic scope" value="Eukaryota"/>
</dbReference>
<dbReference type="SUPFAM" id="SSF51366">
    <property type="entry name" value="Ribulose-phoshate binding barrel"/>
    <property type="match status" value="1"/>
</dbReference>
<dbReference type="GO" id="GO:0004750">
    <property type="term" value="F:D-ribulose-phosphate 3-epimerase activity"/>
    <property type="evidence" value="ECO:0000318"/>
    <property type="project" value="GO_Central"/>
</dbReference>
<dbReference type="GO" id="GO:0046872">
    <property type="term" value="F:metal ion binding"/>
    <property type="evidence" value="ECO:0000318"/>
    <property type="project" value="GO_Central"/>
</dbReference>
<evidence type="ECO:0000256" key="3">
    <source>
        <dbReference type="SAM" id="MobiDB-lite"/>
    </source>
</evidence>
<dbReference type="GO" id="GO:0005829">
    <property type="term" value="C:cytosol"/>
    <property type="evidence" value="ECO:0000318"/>
    <property type="project" value="GO_Central"/>
</dbReference>
<reference evidence="4" key="3">
    <citation type="submission" date="2023-03" db="UniProtKB">
        <authorList>
            <consortium name="EnsemblPlants"/>
        </authorList>
    </citation>
    <scope>IDENTIFICATION</scope>
    <source>
        <strain evidence="4">cv. Chiifu-401-42</strain>
    </source>
</reference>
<dbReference type="InterPro" id="IPR013785">
    <property type="entry name" value="Aldolase_TIM"/>
</dbReference>
<dbReference type="HOGENOM" id="CLU_1201321_0_0_1"/>
<dbReference type="Gene3D" id="3.20.20.70">
    <property type="entry name" value="Aldolase class I"/>
    <property type="match status" value="1"/>
</dbReference>
<dbReference type="PROSITE" id="PS01085">
    <property type="entry name" value="RIBUL_P_3_EPIMER_1"/>
    <property type="match status" value="1"/>
</dbReference>
<evidence type="ECO:0000313" key="4">
    <source>
        <dbReference type="EnsemblPlants" id="Bra012962.1-P"/>
    </source>
</evidence>
<evidence type="ECO:0000256" key="1">
    <source>
        <dbReference type="ARBA" id="ARBA00022723"/>
    </source>
</evidence>
<dbReference type="GO" id="GO:0005975">
    <property type="term" value="P:carbohydrate metabolic process"/>
    <property type="evidence" value="ECO:0000318"/>
    <property type="project" value="GO_Central"/>
</dbReference>
<evidence type="ECO:0000256" key="2">
    <source>
        <dbReference type="ARBA" id="ARBA00023235"/>
    </source>
</evidence>
<keyword evidence="2" id="KW-0413">Isomerase</keyword>
<protein>
    <recommendedName>
        <fullName evidence="6">Ribulose-phosphate 3-epimerase</fullName>
    </recommendedName>
</protein>
<dbReference type="PANTHER" id="PTHR11749">
    <property type="entry name" value="RIBULOSE-5-PHOSPHATE-3-EPIMERASE"/>
    <property type="match status" value="1"/>
</dbReference>
<dbReference type="AlphaFoldDB" id="M4D902"/>
<dbReference type="EnsemblPlants" id="Bra012962.1">
    <property type="protein sequence ID" value="Bra012962.1-P"/>
    <property type="gene ID" value="Bra012962"/>
</dbReference>
<dbReference type="InterPro" id="IPR011060">
    <property type="entry name" value="RibuloseP-bd_barrel"/>
</dbReference>
<keyword evidence="1" id="KW-0479">Metal-binding</keyword>
<organism evidence="4 5">
    <name type="scientific">Brassica campestris</name>
    <name type="common">Field mustard</name>
    <dbReference type="NCBI Taxonomy" id="3711"/>
    <lineage>
        <taxon>Eukaryota</taxon>
        <taxon>Viridiplantae</taxon>
        <taxon>Streptophyta</taxon>
        <taxon>Embryophyta</taxon>
        <taxon>Tracheophyta</taxon>
        <taxon>Spermatophyta</taxon>
        <taxon>Magnoliopsida</taxon>
        <taxon>eudicotyledons</taxon>
        <taxon>Gunneridae</taxon>
        <taxon>Pentapetalae</taxon>
        <taxon>rosids</taxon>
        <taxon>malvids</taxon>
        <taxon>Brassicales</taxon>
        <taxon>Brassicaceae</taxon>
        <taxon>Brassiceae</taxon>
        <taxon>Brassica</taxon>
    </lineage>
</organism>